<name>A0A7Y9U681_9BURK</name>
<gene>
    <name evidence="2" type="ORF">BDD16_002749</name>
</gene>
<evidence type="ECO:0008006" key="4">
    <source>
        <dbReference type="Google" id="ProtNLM"/>
    </source>
</evidence>
<dbReference type="Proteomes" id="UP000518288">
    <property type="component" value="Unassembled WGS sequence"/>
</dbReference>
<proteinExistence type="predicted"/>
<feature type="compositionally biased region" description="Basic and acidic residues" evidence="1">
    <location>
        <begin position="177"/>
        <end position="198"/>
    </location>
</feature>
<protein>
    <recommendedName>
        <fullName evidence="4">DUF3306 domain-containing protein</fullName>
    </recommendedName>
</protein>
<evidence type="ECO:0000256" key="1">
    <source>
        <dbReference type="SAM" id="MobiDB-lite"/>
    </source>
</evidence>
<dbReference type="InterPro" id="IPR021735">
    <property type="entry name" value="DUF3306"/>
</dbReference>
<dbReference type="EMBL" id="JACCFH010000001">
    <property type="protein sequence ID" value="NYG33763.1"/>
    <property type="molecule type" value="Genomic_DNA"/>
</dbReference>
<keyword evidence="3" id="KW-1185">Reference proteome</keyword>
<reference evidence="2 3" key="1">
    <citation type="submission" date="2020-07" db="EMBL/GenBank/DDBJ databases">
        <title>Genomic Encyclopedia of Archaeal and Bacterial Type Strains, Phase II (KMG-II): from individual species to whole genera.</title>
        <authorList>
            <person name="Goeker M."/>
        </authorList>
    </citation>
    <scope>NUCLEOTIDE SEQUENCE [LARGE SCALE GENOMIC DNA]</scope>
    <source>
        <strain evidence="2 3">DSM 21226</strain>
    </source>
</reference>
<dbReference type="AlphaFoldDB" id="A0A7Y9U681"/>
<organism evidence="2 3">
    <name type="scientific">Sphaerotilus montanus</name>
    <dbReference type="NCBI Taxonomy" id="522889"/>
    <lineage>
        <taxon>Bacteria</taxon>
        <taxon>Pseudomonadati</taxon>
        <taxon>Pseudomonadota</taxon>
        <taxon>Betaproteobacteria</taxon>
        <taxon>Burkholderiales</taxon>
        <taxon>Sphaerotilaceae</taxon>
        <taxon>Sphaerotilus</taxon>
    </lineage>
</organism>
<accession>A0A7Y9U681</accession>
<dbReference type="Pfam" id="PF11748">
    <property type="entry name" value="DUF3306"/>
    <property type="match status" value="1"/>
</dbReference>
<evidence type="ECO:0000313" key="3">
    <source>
        <dbReference type="Proteomes" id="UP000518288"/>
    </source>
</evidence>
<dbReference type="RefSeq" id="WP_246332550.1">
    <property type="nucleotide sequence ID" value="NZ_JACCFH010000001.1"/>
</dbReference>
<feature type="compositionally biased region" description="Acidic residues" evidence="1">
    <location>
        <begin position="143"/>
        <end position="154"/>
    </location>
</feature>
<comment type="caution">
    <text evidence="2">The sequence shown here is derived from an EMBL/GenBank/DDBJ whole genome shotgun (WGS) entry which is preliminary data.</text>
</comment>
<evidence type="ECO:0000313" key="2">
    <source>
        <dbReference type="EMBL" id="NYG33763.1"/>
    </source>
</evidence>
<feature type="region of interest" description="Disordered" evidence="1">
    <location>
        <begin position="141"/>
        <end position="198"/>
    </location>
</feature>
<sequence length="198" mass="20665">MATDPEPDGGFLSRWSRRKVQVRQGAPVAEVPPMPAVAARPVAPVAPVPVAPAPAAVPPPPAQPAPTLADVAQLTPASDFTRFVARGVDPSVKNAALKTLFTDPHFNVMDGLDTYIEDYGLPDPIPLAMLRQMTQSKVLGLFADEDKDDDENPADENTAVRLQPDDAAGLGGDCPDADAHAGGERGRAGDDAHPAVPT</sequence>